<comment type="subcellular location">
    <subcellularLocation>
        <location evidence="9">Cell membrane</location>
        <topology evidence="9">Multi-pass membrane protein</topology>
    </subcellularLocation>
</comment>
<feature type="transmembrane region" description="Helical" evidence="9">
    <location>
        <begin position="130"/>
        <end position="151"/>
    </location>
</feature>
<keyword evidence="2 9" id="KW-1003">Cell membrane</keyword>
<feature type="transmembrane region" description="Helical" evidence="9">
    <location>
        <begin position="6"/>
        <end position="29"/>
    </location>
</feature>
<proteinExistence type="inferred from homology"/>
<dbReference type="EMBL" id="JACJPY010000056">
    <property type="protein sequence ID" value="MBD2151511.1"/>
    <property type="molecule type" value="Genomic_DNA"/>
</dbReference>
<organism evidence="11 12">
    <name type="scientific">Pseudanabaena cinerea FACHB-1277</name>
    <dbReference type="NCBI Taxonomy" id="2949581"/>
    <lineage>
        <taxon>Bacteria</taxon>
        <taxon>Bacillati</taxon>
        <taxon>Cyanobacteriota</taxon>
        <taxon>Cyanophyceae</taxon>
        <taxon>Pseudanabaenales</taxon>
        <taxon>Pseudanabaenaceae</taxon>
        <taxon>Pseudanabaena</taxon>
        <taxon>Pseudanabaena cinerea</taxon>
    </lineage>
</organism>
<dbReference type="GO" id="GO:0006508">
    <property type="term" value="P:proteolysis"/>
    <property type="evidence" value="ECO:0007669"/>
    <property type="project" value="UniProtKB-KW"/>
</dbReference>
<dbReference type="RefSeq" id="WP_190351931.1">
    <property type="nucleotide sequence ID" value="NZ_JACJPY010000056.1"/>
</dbReference>
<gene>
    <name evidence="9" type="primary">lspA</name>
    <name evidence="11" type="ORF">H6F44_15485</name>
</gene>
<keyword evidence="8 9" id="KW-0472">Membrane</keyword>
<comment type="catalytic activity">
    <reaction evidence="9">
        <text>Release of signal peptides from bacterial membrane prolipoproteins. Hydrolyzes -Xaa-Yaa-Zaa-|-(S,diacylglyceryl)Cys-, in which Xaa is hydrophobic (preferably Leu), and Yaa (Ala or Ser) and Zaa (Gly or Ala) have small, neutral side chains.</text>
        <dbReference type="EC" id="3.4.23.36"/>
    </reaction>
</comment>
<evidence type="ECO:0000256" key="6">
    <source>
        <dbReference type="ARBA" id="ARBA00022801"/>
    </source>
</evidence>
<evidence type="ECO:0000256" key="7">
    <source>
        <dbReference type="ARBA" id="ARBA00022989"/>
    </source>
</evidence>
<feature type="transmembrane region" description="Helical" evidence="9">
    <location>
        <begin position="41"/>
        <end position="61"/>
    </location>
</feature>
<dbReference type="PANTHER" id="PTHR33695:SF1">
    <property type="entry name" value="LIPOPROTEIN SIGNAL PEPTIDASE"/>
    <property type="match status" value="1"/>
</dbReference>
<dbReference type="HAMAP" id="MF_00161">
    <property type="entry name" value="LspA"/>
    <property type="match status" value="1"/>
</dbReference>
<evidence type="ECO:0000256" key="4">
    <source>
        <dbReference type="ARBA" id="ARBA00022692"/>
    </source>
</evidence>
<keyword evidence="4 9" id="KW-0812">Transmembrane</keyword>
<keyword evidence="5 9" id="KW-0064">Aspartyl protease</keyword>
<evidence type="ECO:0000256" key="9">
    <source>
        <dbReference type="HAMAP-Rule" id="MF_00161"/>
    </source>
</evidence>
<dbReference type="Proteomes" id="UP000631421">
    <property type="component" value="Unassembled WGS sequence"/>
</dbReference>
<sequence length="163" mass="17643">MTPSKIENLFFWIAAIVGVVLDQVSKYLAVQYLKGVGSIPLINGIFHLTYATNTGAAFSLFSGQIDWLKWVSLIVSLGLVGLGLFSKGLSRWEQVGYGCVLAGAAGNGIDRFVAGYVVDFVDIRIIRFAIFNIADVAINVGLVCLAIAVIFTTKQPRRKGKDI</sequence>
<evidence type="ECO:0000313" key="11">
    <source>
        <dbReference type="EMBL" id="MBD2151511.1"/>
    </source>
</evidence>
<dbReference type="PRINTS" id="PR00781">
    <property type="entry name" value="LIPOSIGPTASE"/>
</dbReference>
<protein>
    <recommendedName>
        <fullName evidence="9">Lipoprotein signal peptidase</fullName>
        <ecNumber evidence="9">3.4.23.36</ecNumber>
    </recommendedName>
    <alternativeName>
        <fullName evidence="9">Prolipoprotein signal peptidase</fullName>
    </alternativeName>
    <alternativeName>
        <fullName evidence="9">Signal peptidase II</fullName>
        <shortName evidence="9">SPase II</shortName>
    </alternativeName>
</protein>
<accession>A0A926UUH7</accession>
<feature type="active site" evidence="9">
    <location>
        <position position="135"/>
    </location>
</feature>
<comment type="caution">
    <text evidence="11">The sequence shown here is derived from an EMBL/GenBank/DDBJ whole genome shotgun (WGS) entry which is preliminary data.</text>
</comment>
<comment type="similarity">
    <text evidence="1 9 10">Belongs to the peptidase A8 family.</text>
</comment>
<dbReference type="PANTHER" id="PTHR33695">
    <property type="entry name" value="LIPOPROTEIN SIGNAL PEPTIDASE"/>
    <property type="match status" value="1"/>
</dbReference>
<evidence type="ECO:0000313" key="12">
    <source>
        <dbReference type="Proteomes" id="UP000631421"/>
    </source>
</evidence>
<dbReference type="EC" id="3.4.23.36" evidence="9"/>
<reference evidence="11 12" key="1">
    <citation type="journal article" date="2015" name="ISME J.">
        <title>Draft Genome Sequence of Streptomyces incarnatus NRRL8089, which Produces the Nucleoside Antibiotic Sinefungin.</title>
        <authorList>
            <person name="Oshima K."/>
            <person name="Hattori M."/>
            <person name="Shimizu H."/>
            <person name="Fukuda K."/>
            <person name="Nemoto M."/>
            <person name="Inagaki K."/>
            <person name="Tamura T."/>
        </authorList>
    </citation>
    <scope>NUCLEOTIDE SEQUENCE [LARGE SCALE GENOMIC DNA]</scope>
    <source>
        <strain evidence="11 12">FACHB-1277</strain>
    </source>
</reference>
<comment type="function">
    <text evidence="9">This protein specifically catalyzes the removal of signal peptides from prolipoproteins.</text>
</comment>
<evidence type="ECO:0000256" key="8">
    <source>
        <dbReference type="ARBA" id="ARBA00023136"/>
    </source>
</evidence>
<keyword evidence="6 9" id="KW-0378">Hydrolase</keyword>
<name>A0A926UUH7_9CYAN</name>
<dbReference type="GO" id="GO:0005886">
    <property type="term" value="C:plasma membrane"/>
    <property type="evidence" value="ECO:0007669"/>
    <property type="project" value="UniProtKB-SubCell"/>
</dbReference>
<evidence type="ECO:0000256" key="2">
    <source>
        <dbReference type="ARBA" id="ARBA00022475"/>
    </source>
</evidence>
<dbReference type="Pfam" id="PF01252">
    <property type="entry name" value="Peptidase_A8"/>
    <property type="match status" value="1"/>
</dbReference>
<dbReference type="InterPro" id="IPR001872">
    <property type="entry name" value="Peptidase_A8"/>
</dbReference>
<feature type="active site" evidence="9">
    <location>
        <position position="119"/>
    </location>
</feature>
<keyword evidence="11" id="KW-0449">Lipoprotein</keyword>
<comment type="pathway">
    <text evidence="9">Protein modification; lipoprotein biosynthesis (signal peptide cleavage).</text>
</comment>
<dbReference type="NCBIfam" id="TIGR00077">
    <property type="entry name" value="lspA"/>
    <property type="match status" value="1"/>
</dbReference>
<evidence type="ECO:0000256" key="10">
    <source>
        <dbReference type="RuleBase" id="RU004181"/>
    </source>
</evidence>
<dbReference type="AlphaFoldDB" id="A0A926UUH7"/>
<evidence type="ECO:0000256" key="3">
    <source>
        <dbReference type="ARBA" id="ARBA00022670"/>
    </source>
</evidence>
<keyword evidence="7 9" id="KW-1133">Transmembrane helix</keyword>
<keyword evidence="3 9" id="KW-0645">Protease</keyword>
<keyword evidence="12" id="KW-1185">Reference proteome</keyword>
<dbReference type="GO" id="GO:0004190">
    <property type="term" value="F:aspartic-type endopeptidase activity"/>
    <property type="evidence" value="ECO:0007669"/>
    <property type="project" value="UniProtKB-UniRule"/>
</dbReference>
<feature type="transmembrane region" description="Helical" evidence="9">
    <location>
        <begin position="67"/>
        <end position="85"/>
    </location>
</feature>
<evidence type="ECO:0000256" key="1">
    <source>
        <dbReference type="ARBA" id="ARBA00006139"/>
    </source>
</evidence>
<evidence type="ECO:0000256" key="5">
    <source>
        <dbReference type="ARBA" id="ARBA00022750"/>
    </source>
</evidence>